<dbReference type="Gene3D" id="3.30.700.10">
    <property type="entry name" value="Glycoprotein, Type 4 Pilin"/>
    <property type="match status" value="1"/>
</dbReference>
<dbReference type="InterPro" id="IPR045584">
    <property type="entry name" value="Pilin-like"/>
</dbReference>
<gene>
    <name evidence="3" type="ORF">C3Y98_03115</name>
</gene>
<evidence type="ECO:0000256" key="2">
    <source>
        <dbReference type="SAM" id="Phobius"/>
    </source>
</evidence>
<accession>A0A4Y9VUX7</accession>
<keyword evidence="4" id="KW-1185">Reference proteome</keyword>
<dbReference type="GO" id="GO:0043683">
    <property type="term" value="P:type IV pilus assembly"/>
    <property type="evidence" value="ECO:0007669"/>
    <property type="project" value="InterPro"/>
</dbReference>
<comment type="caution">
    <text evidence="3">The sequence shown here is derived from an EMBL/GenBank/DDBJ whole genome shotgun (WGS) entry which is preliminary data.</text>
</comment>
<evidence type="ECO:0000313" key="4">
    <source>
        <dbReference type="Proteomes" id="UP000297706"/>
    </source>
</evidence>
<dbReference type="Proteomes" id="UP000297706">
    <property type="component" value="Unassembled WGS sequence"/>
</dbReference>
<dbReference type="NCBIfam" id="TIGR02532">
    <property type="entry name" value="IV_pilin_GFxxxE"/>
    <property type="match status" value="1"/>
</dbReference>
<dbReference type="Pfam" id="PF07963">
    <property type="entry name" value="N_methyl"/>
    <property type="match status" value="1"/>
</dbReference>
<dbReference type="PROSITE" id="PS00409">
    <property type="entry name" value="PROKAR_NTER_METHYL"/>
    <property type="match status" value="1"/>
</dbReference>
<keyword evidence="2" id="KW-0472">Membrane</keyword>
<dbReference type="GO" id="GO:0015627">
    <property type="term" value="C:type II protein secretion system complex"/>
    <property type="evidence" value="ECO:0007669"/>
    <property type="project" value="InterPro"/>
</dbReference>
<organism evidence="3 4">
    <name type="scientific">Methylotenera oryzisoli</name>
    <dbReference type="NCBI Taxonomy" id="2080758"/>
    <lineage>
        <taxon>Bacteria</taxon>
        <taxon>Pseudomonadati</taxon>
        <taxon>Pseudomonadota</taxon>
        <taxon>Betaproteobacteria</taxon>
        <taxon>Nitrosomonadales</taxon>
        <taxon>Methylophilaceae</taxon>
        <taxon>Methylotenera</taxon>
    </lineage>
</organism>
<keyword evidence="2" id="KW-1133">Transmembrane helix</keyword>
<keyword evidence="1" id="KW-0488">Methylation</keyword>
<feature type="transmembrane region" description="Helical" evidence="2">
    <location>
        <begin position="21"/>
        <end position="42"/>
    </location>
</feature>
<evidence type="ECO:0000256" key="1">
    <source>
        <dbReference type="ARBA" id="ARBA00022481"/>
    </source>
</evidence>
<dbReference type="InterPro" id="IPR000983">
    <property type="entry name" value="Bac_GSPG_pilin"/>
</dbReference>
<keyword evidence="2" id="KW-0812">Transmembrane</keyword>
<sequence>MNILFNTQSRYSHETYPLQKGFSLVEMMIVVAIIGILASIALPSYTDYVRKGRAAEAPSILANLKVRMEQYYQDNRTYVGGACAPTSGAKYFAYSCSSATATTFVLVADGVGEMANFQYTVDQSDVRSSIYDGVTGNCWLTGKGASC</sequence>
<evidence type="ECO:0000313" key="3">
    <source>
        <dbReference type="EMBL" id="TFW72608.1"/>
    </source>
</evidence>
<dbReference type="InterPro" id="IPR031982">
    <property type="entry name" value="PilE-like"/>
</dbReference>
<reference evidence="3 4" key="1">
    <citation type="submission" date="2018-02" db="EMBL/GenBank/DDBJ databases">
        <title>A novel lanthanide dependent methylotroph, Methylotenera sp. La3113.</title>
        <authorList>
            <person name="Lv H."/>
            <person name="Tani A."/>
        </authorList>
    </citation>
    <scope>NUCLEOTIDE SEQUENCE [LARGE SCALE GENOMIC DNA]</scope>
    <source>
        <strain evidence="3 4">La3113</strain>
    </source>
</reference>
<name>A0A4Y9VUX7_9PROT</name>
<dbReference type="PANTHER" id="PTHR30093">
    <property type="entry name" value="GENERAL SECRETION PATHWAY PROTEIN G"/>
    <property type="match status" value="1"/>
</dbReference>
<dbReference type="InterPro" id="IPR012902">
    <property type="entry name" value="N_methyl_site"/>
</dbReference>
<dbReference type="SUPFAM" id="SSF54523">
    <property type="entry name" value="Pili subunits"/>
    <property type="match status" value="1"/>
</dbReference>
<protein>
    <submittedName>
        <fullName evidence="3">Pilus assembly protein PilE</fullName>
    </submittedName>
</protein>
<proteinExistence type="predicted"/>
<dbReference type="EMBL" id="PQVH01000005">
    <property type="protein sequence ID" value="TFW72608.1"/>
    <property type="molecule type" value="Genomic_DNA"/>
</dbReference>
<dbReference type="OrthoDB" id="8592370at2"/>
<dbReference type="PRINTS" id="PR00813">
    <property type="entry name" value="BCTERIALGSPG"/>
</dbReference>
<dbReference type="Pfam" id="PF16732">
    <property type="entry name" value="ComP_DUS"/>
    <property type="match status" value="1"/>
</dbReference>
<dbReference type="RefSeq" id="WP_135276641.1">
    <property type="nucleotide sequence ID" value="NZ_PQVH01000005.1"/>
</dbReference>
<dbReference type="AlphaFoldDB" id="A0A4Y9VUX7"/>
<dbReference type="GO" id="GO:0015628">
    <property type="term" value="P:protein secretion by the type II secretion system"/>
    <property type="evidence" value="ECO:0007669"/>
    <property type="project" value="InterPro"/>
</dbReference>
<dbReference type="PANTHER" id="PTHR30093:SF47">
    <property type="entry name" value="TYPE IV PILUS NON-CORE MINOR PILIN PILE"/>
    <property type="match status" value="1"/>
</dbReference>